<reference evidence="2 3" key="1">
    <citation type="submission" date="2016-10" db="EMBL/GenBank/DDBJ databases">
        <authorList>
            <person name="de Groot N.N."/>
        </authorList>
    </citation>
    <scope>NUCLEOTIDE SEQUENCE [LARGE SCALE GENOMIC DNA]</scope>
    <source>
        <strain evidence="2 3">DSM 19113</strain>
    </source>
</reference>
<dbReference type="AlphaFoldDB" id="A0A1I1DWD3"/>
<feature type="compositionally biased region" description="Basic and acidic residues" evidence="1">
    <location>
        <begin position="16"/>
        <end position="47"/>
    </location>
</feature>
<dbReference type="EMBL" id="FOLI01000001">
    <property type="protein sequence ID" value="SFB79369.1"/>
    <property type="molecule type" value="Genomic_DNA"/>
</dbReference>
<proteinExistence type="predicted"/>
<dbReference type="STRING" id="283737.SAMN05660453_0179"/>
<evidence type="ECO:0000313" key="3">
    <source>
        <dbReference type="Proteomes" id="UP000199376"/>
    </source>
</evidence>
<organism evidence="2 3">
    <name type="scientific">Fructobacillus durionis</name>
    <dbReference type="NCBI Taxonomy" id="283737"/>
    <lineage>
        <taxon>Bacteria</taxon>
        <taxon>Bacillati</taxon>
        <taxon>Bacillota</taxon>
        <taxon>Bacilli</taxon>
        <taxon>Lactobacillales</taxon>
        <taxon>Lactobacillaceae</taxon>
        <taxon>Fructobacillus</taxon>
    </lineage>
</organism>
<protein>
    <recommendedName>
        <fullName evidence="4">YfhD-like protein</fullName>
    </recommendedName>
</protein>
<dbReference type="OrthoDB" id="2152020at2"/>
<dbReference type="RefSeq" id="WP_159427765.1">
    <property type="nucleotide sequence ID" value="NZ_FOLI01000001.1"/>
</dbReference>
<accession>A0A1I1DWD3</accession>
<dbReference type="Proteomes" id="UP000199376">
    <property type="component" value="Unassembled WGS sequence"/>
</dbReference>
<feature type="region of interest" description="Disordered" evidence="1">
    <location>
        <begin position="1"/>
        <end position="47"/>
    </location>
</feature>
<evidence type="ECO:0008006" key="4">
    <source>
        <dbReference type="Google" id="ProtNLM"/>
    </source>
</evidence>
<sequence>MNKNHEFEAEDANQVEGEKRQEERLEKQSEFDLSSHEAREKKAEDKI</sequence>
<keyword evidence="3" id="KW-1185">Reference proteome</keyword>
<name>A0A1I1DWD3_9LACO</name>
<evidence type="ECO:0000313" key="2">
    <source>
        <dbReference type="EMBL" id="SFB79369.1"/>
    </source>
</evidence>
<evidence type="ECO:0000256" key="1">
    <source>
        <dbReference type="SAM" id="MobiDB-lite"/>
    </source>
</evidence>
<gene>
    <name evidence="2" type="ORF">SAMN05660453_0179</name>
</gene>